<accession>A0ABV7JM99</accession>
<keyword evidence="3" id="KW-1185">Reference proteome</keyword>
<organism evidence="2 3">
    <name type="scientific">Parapedobacter deserti</name>
    <dbReference type="NCBI Taxonomy" id="1912957"/>
    <lineage>
        <taxon>Bacteria</taxon>
        <taxon>Pseudomonadati</taxon>
        <taxon>Bacteroidota</taxon>
        <taxon>Sphingobacteriia</taxon>
        <taxon>Sphingobacteriales</taxon>
        <taxon>Sphingobacteriaceae</taxon>
        <taxon>Parapedobacter</taxon>
    </lineage>
</organism>
<feature type="region of interest" description="Disordered" evidence="1">
    <location>
        <begin position="29"/>
        <end position="52"/>
    </location>
</feature>
<gene>
    <name evidence="2" type="ORF">ACFOET_15800</name>
</gene>
<evidence type="ECO:0000313" key="3">
    <source>
        <dbReference type="Proteomes" id="UP001595526"/>
    </source>
</evidence>
<dbReference type="Proteomes" id="UP001595526">
    <property type="component" value="Unassembled WGS sequence"/>
</dbReference>
<dbReference type="EMBL" id="JBHRTA010000038">
    <property type="protein sequence ID" value="MFC3199089.1"/>
    <property type="molecule type" value="Genomic_DNA"/>
</dbReference>
<comment type="caution">
    <text evidence="2">The sequence shown here is derived from an EMBL/GenBank/DDBJ whole genome shotgun (WGS) entry which is preliminary data.</text>
</comment>
<proteinExistence type="predicted"/>
<sequence>MNLLPEGTASRTGQLAVWLRSPCCKGAANTQLTPGSQQADRQAKRSSPVAVR</sequence>
<evidence type="ECO:0000256" key="1">
    <source>
        <dbReference type="SAM" id="MobiDB-lite"/>
    </source>
</evidence>
<name>A0ABV7JM99_9SPHI</name>
<dbReference type="RefSeq" id="WP_379024371.1">
    <property type="nucleotide sequence ID" value="NZ_JBHRTA010000038.1"/>
</dbReference>
<evidence type="ECO:0000313" key="2">
    <source>
        <dbReference type="EMBL" id="MFC3199089.1"/>
    </source>
</evidence>
<feature type="compositionally biased region" description="Polar residues" evidence="1">
    <location>
        <begin position="29"/>
        <end position="40"/>
    </location>
</feature>
<reference evidence="3" key="1">
    <citation type="journal article" date="2019" name="Int. J. Syst. Evol. Microbiol.">
        <title>The Global Catalogue of Microorganisms (GCM) 10K type strain sequencing project: providing services to taxonomists for standard genome sequencing and annotation.</title>
        <authorList>
            <consortium name="The Broad Institute Genomics Platform"/>
            <consortium name="The Broad Institute Genome Sequencing Center for Infectious Disease"/>
            <person name="Wu L."/>
            <person name="Ma J."/>
        </authorList>
    </citation>
    <scope>NUCLEOTIDE SEQUENCE [LARGE SCALE GENOMIC DNA]</scope>
    <source>
        <strain evidence="3">KCTC 52416</strain>
    </source>
</reference>
<protein>
    <submittedName>
        <fullName evidence="2">Uncharacterized protein</fullName>
    </submittedName>
</protein>